<dbReference type="SMART" id="SM00877">
    <property type="entry name" value="BMC"/>
    <property type="match status" value="2"/>
</dbReference>
<dbReference type="NCBIfam" id="TIGR04502">
    <property type="entry name" value="microcomp_EutL"/>
    <property type="match status" value="1"/>
</dbReference>
<evidence type="ECO:0000259" key="3">
    <source>
        <dbReference type="PROSITE" id="PS51931"/>
    </source>
</evidence>
<feature type="domain" description="BMC circularly permuted" evidence="3">
    <location>
        <begin position="10"/>
        <end position="120"/>
    </location>
</feature>
<gene>
    <name evidence="4" type="primary">eutL</name>
    <name evidence="4" type="ORF">GCM10022414_00830</name>
</gene>
<dbReference type="PROSITE" id="PS51931">
    <property type="entry name" value="BMC_CP"/>
    <property type="match status" value="2"/>
</dbReference>
<dbReference type="SUPFAM" id="SSF143414">
    <property type="entry name" value="CcmK-like"/>
    <property type="match status" value="1"/>
</dbReference>
<dbReference type="PIRSF" id="PIRSF012290">
    <property type="entry name" value="EutL_PduB"/>
    <property type="match status" value="1"/>
</dbReference>
<evidence type="ECO:0000313" key="4">
    <source>
        <dbReference type="EMBL" id="GAA4082194.1"/>
    </source>
</evidence>
<proteinExistence type="predicted"/>
<dbReference type="CDD" id="cd07050">
    <property type="entry name" value="BMC_EutL_repeat2"/>
    <property type="match status" value="1"/>
</dbReference>
<name>A0ABP7W7D5_9GAMM</name>
<protein>
    <submittedName>
        <fullName evidence="4">Ethanolamine utilization microcompartment protein EutL</fullName>
    </submittedName>
</protein>
<dbReference type="EMBL" id="BAABDM010000001">
    <property type="protein sequence ID" value="GAA4082194.1"/>
    <property type="molecule type" value="Genomic_DNA"/>
</dbReference>
<accession>A0ABP7W7D5</accession>
<evidence type="ECO:0000256" key="2">
    <source>
        <dbReference type="ARBA" id="ARBA00024446"/>
    </source>
</evidence>
<dbReference type="InterPro" id="IPR009193">
    <property type="entry name" value="EutL_PduB"/>
</dbReference>
<dbReference type="InterPro" id="IPR030983">
    <property type="entry name" value="EutL"/>
</dbReference>
<dbReference type="Pfam" id="PF00936">
    <property type="entry name" value="BMC"/>
    <property type="match status" value="1"/>
</dbReference>
<dbReference type="InterPro" id="IPR044870">
    <property type="entry name" value="BMC_CP"/>
</dbReference>
<comment type="subcellular location">
    <subcellularLocation>
        <location evidence="1">Bacterial microcompartment</location>
    </subcellularLocation>
</comment>
<feature type="domain" description="BMC circularly permuted" evidence="3">
    <location>
        <begin position="121"/>
        <end position="224"/>
    </location>
</feature>
<dbReference type="NCBIfam" id="NF011934">
    <property type="entry name" value="PRK15405.1"/>
    <property type="match status" value="1"/>
</dbReference>
<sequence length="227" mass="23870">MCYLKEEDDMSVLDEIRAKVLATRVIASVDQGMMKQFKLSENQRCIGMITADSDDVTYVALDEATKAADVEVIYARSFYAGAAHASGPFSGEVIGIIAGPGPADVTAGLERAREVIEHEACFKSANEDGSLAFFAHLVSATGGYLSKAGNVPRGHSLAYLIAPPLEAMFGMDAALKAASVEVATFFAPPSETNYGGGYLTGSQAACKAACDAFQQAVLDVANRPIDI</sequence>
<evidence type="ECO:0000256" key="1">
    <source>
        <dbReference type="ARBA" id="ARBA00024322"/>
    </source>
</evidence>
<dbReference type="InterPro" id="IPR037233">
    <property type="entry name" value="CcmK-like_sf"/>
</dbReference>
<evidence type="ECO:0000313" key="5">
    <source>
        <dbReference type="Proteomes" id="UP001500392"/>
    </source>
</evidence>
<comment type="caution">
    <text evidence="4">The sequence shown here is derived from an EMBL/GenBank/DDBJ whole genome shotgun (WGS) entry which is preliminary data.</text>
</comment>
<reference evidence="5" key="1">
    <citation type="journal article" date="2019" name="Int. J. Syst. Evol. Microbiol.">
        <title>The Global Catalogue of Microorganisms (GCM) 10K type strain sequencing project: providing services to taxonomists for standard genome sequencing and annotation.</title>
        <authorList>
            <consortium name="The Broad Institute Genomics Platform"/>
            <consortium name="The Broad Institute Genome Sequencing Center for Infectious Disease"/>
            <person name="Wu L."/>
            <person name="Ma J."/>
        </authorList>
    </citation>
    <scope>NUCLEOTIDE SEQUENCE [LARGE SCALE GENOMIC DNA]</scope>
    <source>
        <strain evidence="5">JCM 17304</strain>
    </source>
</reference>
<dbReference type="Proteomes" id="UP001500392">
    <property type="component" value="Unassembled WGS sequence"/>
</dbReference>
<dbReference type="InterPro" id="IPR000249">
    <property type="entry name" value="BMC_dom"/>
</dbReference>
<keyword evidence="5" id="KW-1185">Reference proteome</keyword>
<dbReference type="Gene3D" id="3.30.70.1710">
    <property type="match status" value="2"/>
</dbReference>
<organism evidence="4 5">
    <name type="scientific">Zhongshania borealis</name>
    <dbReference type="NCBI Taxonomy" id="889488"/>
    <lineage>
        <taxon>Bacteria</taxon>
        <taxon>Pseudomonadati</taxon>
        <taxon>Pseudomonadota</taxon>
        <taxon>Gammaproteobacteria</taxon>
        <taxon>Cellvibrionales</taxon>
        <taxon>Spongiibacteraceae</taxon>
        <taxon>Zhongshania</taxon>
    </lineage>
</organism>
<keyword evidence="2" id="KW-1283">Bacterial microcompartment</keyword>